<proteinExistence type="predicted"/>
<protein>
    <submittedName>
        <fullName evidence="2">Uncharacterized protein</fullName>
    </submittedName>
</protein>
<feature type="compositionally biased region" description="Polar residues" evidence="1">
    <location>
        <begin position="550"/>
        <end position="559"/>
    </location>
</feature>
<feature type="compositionally biased region" description="Polar residues" evidence="1">
    <location>
        <begin position="514"/>
        <end position="523"/>
    </location>
</feature>
<accession>A0A9N9RTV0</accession>
<dbReference type="OrthoDB" id="8054395at2759"/>
<dbReference type="Proteomes" id="UP001153620">
    <property type="component" value="Chromosome 2"/>
</dbReference>
<reference evidence="2" key="1">
    <citation type="submission" date="2022-01" db="EMBL/GenBank/DDBJ databases">
        <authorList>
            <person name="King R."/>
        </authorList>
    </citation>
    <scope>NUCLEOTIDE SEQUENCE</scope>
</reference>
<sequence length="636" mass="70925">MKIETKCFITFLFTAGLFGTSLAFWSLDTDLQFGYEIYDRSYEINAAIQAILTASTRTNVVQNDPTTQSSVIALNSIASQLRSAPITFFSELGFAAASRINNENWHLSRLRTYHATYMTQLEILSNSTGELRKLEDITNPSIMQTLSSSLNRIKKYSVNVLAGVEEISLRVAQIRANSSLLLTPKLIDDFINNNRTDNFITSLTQLRNSYLLFLSSVRDTARLTGAYGSMYDILDRSYTKDNLKRNTSLYNFVDSYNRVRNTLLSSVVSYRQTAQTEFSKFIQRVQSTYDDTIVRPRFDREQLPQILAFADVVTSKVYNQTFFETSFDSMRDAIVNLFTNETNSAFAKDSQYRDAILNLLRQSFVRHYDSCLNELVSESQQGLNALTGKYSYCLDERTTSITVVIPSTSTWLGVIRDNVNFILQQLNACINGQTSVAGRTATSECIQSNANNLQFYSMYLPLTVQTNLRPIVESPPLIFRNCIGVIKASNNNYENFKEVYEKCSENSHEGNGGTTDAPTTNVPTEAPTDAPTDAPTELPTEAPTDAPTEAPTNAPTEQSTTTDAPTEATTLSEPDTTQEPTSESSNPTLEDTTIDGSTLIPTTEQIEDQTSTYAPEYEYSDAADDGTLEYNSTMAA</sequence>
<evidence type="ECO:0000256" key="1">
    <source>
        <dbReference type="SAM" id="MobiDB-lite"/>
    </source>
</evidence>
<organism evidence="2 3">
    <name type="scientific">Chironomus riparius</name>
    <dbReference type="NCBI Taxonomy" id="315576"/>
    <lineage>
        <taxon>Eukaryota</taxon>
        <taxon>Metazoa</taxon>
        <taxon>Ecdysozoa</taxon>
        <taxon>Arthropoda</taxon>
        <taxon>Hexapoda</taxon>
        <taxon>Insecta</taxon>
        <taxon>Pterygota</taxon>
        <taxon>Neoptera</taxon>
        <taxon>Endopterygota</taxon>
        <taxon>Diptera</taxon>
        <taxon>Nematocera</taxon>
        <taxon>Chironomoidea</taxon>
        <taxon>Chironomidae</taxon>
        <taxon>Chironominae</taxon>
        <taxon>Chironomus</taxon>
    </lineage>
</organism>
<evidence type="ECO:0000313" key="3">
    <source>
        <dbReference type="Proteomes" id="UP001153620"/>
    </source>
</evidence>
<dbReference type="EMBL" id="OU895878">
    <property type="protein sequence ID" value="CAG9803464.1"/>
    <property type="molecule type" value="Genomic_DNA"/>
</dbReference>
<keyword evidence="3" id="KW-1185">Reference proteome</keyword>
<gene>
    <name evidence="2" type="ORF">CHIRRI_LOCUS6364</name>
</gene>
<dbReference type="AlphaFoldDB" id="A0A9N9RTV0"/>
<reference evidence="2" key="2">
    <citation type="submission" date="2022-10" db="EMBL/GenBank/DDBJ databases">
        <authorList>
            <consortium name="ENA_rothamsted_submissions"/>
            <consortium name="culmorum"/>
            <person name="King R."/>
        </authorList>
    </citation>
    <scope>NUCLEOTIDE SEQUENCE</scope>
</reference>
<evidence type="ECO:0000313" key="2">
    <source>
        <dbReference type="EMBL" id="CAG9803464.1"/>
    </source>
</evidence>
<feature type="compositionally biased region" description="Acidic residues" evidence="1">
    <location>
        <begin position="618"/>
        <end position="627"/>
    </location>
</feature>
<name>A0A9N9RTV0_9DIPT</name>
<feature type="compositionally biased region" description="Low complexity" evidence="1">
    <location>
        <begin position="560"/>
        <end position="570"/>
    </location>
</feature>
<feature type="compositionally biased region" description="Polar residues" evidence="1">
    <location>
        <begin position="571"/>
        <end position="613"/>
    </location>
</feature>
<feature type="region of interest" description="Disordered" evidence="1">
    <location>
        <begin position="505"/>
        <end position="636"/>
    </location>
</feature>